<sequence length="264" mass="29684">MFVIGKILTMAMMPTPLLVEILLIGLLLRRFLFGRILVTLAATVFAICLIFPVDQWAVRPIEDRFPQVRTPPEHVDGIIVLGGSIDDLTSEDRQTPVTGAAGDRLTTFVALARRYPDARLVFTGGSGDIEQGVTNEAKWVRILFESLGLPDERVIYENRSRTTHENATDSFALVQPKPDETWILITSASHMPRSVGVFRKAGWRVIPWPVGYVSRDHLHTYSLVSGNRFATLDWAAHEWIGMVTYRLRGWTDTVFPKPEAFTGH</sequence>
<dbReference type="CDD" id="cd06259">
    <property type="entry name" value="YdcF-like"/>
    <property type="match status" value="1"/>
</dbReference>
<keyword evidence="1" id="KW-0472">Membrane</keyword>
<dbReference type="STRING" id="435.A0U92_10885"/>
<keyword evidence="4" id="KW-1185">Reference proteome</keyword>
<dbReference type="InterPro" id="IPR014729">
    <property type="entry name" value="Rossmann-like_a/b/a_fold"/>
</dbReference>
<organism evidence="3 4">
    <name type="scientific">Acetobacter aceti</name>
    <dbReference type="NCBI Taxonomy" id="435"/>
    <lineage>
        <taxon>Bacteria</taxon>
        <taxon>Pseudomonadati</taxon>
        <taxon>Pseudomonadota</taxon>
        <taxon>Alphaproteobacteria</taxon>
        <taxon>Acetobacterales</taxon>
        <taxon>Acetobacteraceae</taxon>
        <taxon>Acetobacter</taxon>
        <taxon>Acetobacter subgen. Acetobacter</taxon>
    </lineage>
</organism>
<dbReference type="GO" id="GO:0005886">
    <property type="term" value="C:plasma membrane"/>
    <property type="evidence" value="ECO:0007669"/>
    <property type="project" value="TreeGrafter"/>
</dbReference>
<feature type="transmembrane region" description="Helical" evidence="1">
    <location>
        <begin position="32"/>
        <end position="51"/>
    </location>
</feature>
<gene>
    <name evidence="3" type="ORF">A0U92_10885</name>
</gene>
<dbReference type="GO" id="GO:0000270">
    <property type="term" value="P:peptidoglycan metabolic process"/>
    <property type="evidence" value="ECO:0007669"/>
    <property type="project" value="TreeGrafter"/>
</dbReference>
<dbReference type="PANTHER" id="PTHR30336:SF4">
    <property type="entry name" value="ENVELOPE BIOGENESIS FACTOR ELYC"/>
    <property type="match status" value="1"/>
</dbReference>
<dbReference type="RefSeq" id="WP_077813252.1">
    <property type="nucleotide sequence ID" value="NZ_CP014692.1"/>
</dbReference>
<name>A0A1U9KHI2_ACEAC</name>
<proteinExistence type="predicted"/>
<accession>A0A1U9KHI2</accession>
<dbReference type="OrthoDB" id="9809813at2"/>
<evidence type="ECO:0000313" key="3">
    <source>
        <dbReference type="EMBL" id="AQS85207.1"/>
    </source>
</evidence>
<feature type="domain" description="DUF218" evidence="2">
    <location>
        <begin position="76"/>
        <end position="241"/>
    </location>
</feature>
<evidence type="ECO:0000256" key="1">
    <source>
        <dbReference type="SAM" id="Phobius"/>
    </source>
</evidence>
<feature type="transmembrane region" description="Helical" evidence="1">
    <location>
        <begin position="7"/>
        <end position="26"/>
    </location>
</feature>
<dbReference type="AlphaFoldDB" id="A0A1U9KHI2"/>
<dbReference type="Proteomes" id="UP000188937">
    <property type="component" value="Chromosome"/>
</dbReference>
<reference evidence="3 4" key="1">
    <citation type="submission" date="2016-03" db="EMBL/GenBank/DDBJ databases">
        <title>Acetic acid bacteria sequencing.</title>
        <authorList>
            <person name="Brandt J."/>
            <person name="Jakob F."/>
            <person name="Vogel R.F."/>
        </authorList>
    </citation>
    <scope>NUCLEOTIDE SEQUENCE [LARGE SCALE GENOMIC DNA]</scope>
    <source>
        <strain evidence="3 4">TMW2.1153</strain>
    </source>
</reference>
<keyword evidence="1" id="KW-1133">Transmembrane helix</keyword>
<dbReference type="KEGG" id="aace:A0U92_10885"/>
<keyword evidence="1" id="KW-0812">Transmembrane</keyword>
<evidence type="ECO:0000313" key="4">
    <source>
        <dbReference type="Proteomes" id="UP000188937"/>
    </source>
</evidence>
<dbReference type="GO" id="GO:0043164">
    <property type="term" value="P:Gram-negative-bacterium-type cell wall biogenesis"/>
    <property type="evidence" value="ECO:0007669"/>
    <property type="project" value="TreeGrafter"/>
</dbReference>
<dbReference type="EMBL" id="CP014692">
    <property type="protein sequence ID" value="AQS85207.1"/>
    <property type="molecule type" value="Genomic_DNA"/>
</dbReference>
<dbReference type="Gene3D" id="3.40.50.620">
    <property type="entry name" value="HUPs"/>
    <property type="match status" value="1"/>
</dbReference>
<dbReference type="Pfam" id="PF02698">
    <property type="entry name" value="DUF218"/>
    <property type="match status" value="1"/>
</dbReference>
<protein>
    <recommendedName>
        <fullName evidence="2">DUF218 domain-containing protein</fullName>
    </recommendedName>
</protein>
<dbReference type="PANTHER" id="PTHR30336">
    <property type="entry name" value="INNER MEMBRANE PROTEIN, PROBABLE PERMEASE"/>
    <property type="match status" value="1"/>
</dbReference>
<dbReference type="InterPro" id="IPR003848">
    <property type="entry name" value="DUF218"/>
</dbReference>
<evidence type="ECO:0000259" key="2">
    <source>
        <dbReference type="Pfam" id="PF02698"/>
    </source>
</evidence>
<dbReference type="InterPro" id="IPR051599">
    <property type="entry name" value="Cell_Envelope_Assoc"/>
</dbReference>